<organism evidence="2 3">
    <name type="scientific">Methylobacterium ajmalii</name>
    <dbReference type="NCBI Taxonomy" id="2738439"/>
    <lineage>
        <taxon>Bacteria</taxon>
        <taxon>Pseudomonadati</taxon>
        <taxon>Pseudomonadota</taxon>
        <taxon>Alphaproteobacteria</taxon>
        <taxon>Hyphomicrobiales</taxon>
        <taxon>Methylobacteriaceae</taxon>
        <taxon>Methylobacterium</taxon>
    </lineage>
</organism>
<evidence type="ECO:0000313" key="3">
    <source>
        <dbReference type="Proteomes" id="UP001407347"/>
    </source>
</evidence>
<accession>A0ABV0A785</accession>
<feature type="region of interest" description="Disordered" evidence="1">
    <location>
        <begin position="143"/>
        <end position="196"/>
    </location>
</feature>
<sequence length="211" mass="22990">MMFGDETRRAAEAAPPVGGYRLPRAVADRLETALRGRKNGPACLALATWLARFWSSPRRLLCAIPVDRRAVAGRDDLGLSEARVRGALAVLVEIGFLARYEPEAGKKYQRTESGLRRRAILHRFGEEFAIEFGKANARAQAARGAPAPARRPVLRPEVPRPPARSPETSPAVLAQKQRIGGSRVIMGEQNPGRTDSPLEAALARWAKAIGE</sequence>
<dbReference type="RefSeq" id="WP_346013909.1">
    <property type="nucleotide sequence ID" value="NZ_JAQYXP010000010.1"/>
</dbReference>
<gene>
    <name evidence="2" type="ORF">PUR29_36615</name>
</gene>
<dbReference type="EMBL" id="JAQYXP010000010">
    <property type="protein sequence ID" value="MEN3238962.1"/>
    <property type="molecule type" value="Genomic_DNA"/>
</dbReference>
<evidence type="ECO:0000256" key="1">
    <source>
        <dbReference type="SAM" id="MobiDB-lite"/>
    </source>
</evidence>
<reference evidence="2 3" key="1">
    <citation type="journal article" date="2023" name="PLoS ONE">
        <title>Complete genome assembly of Hawai'i environmental nontuberculous mycobacteria reveals unexpected co-isolation with methylobacteria.</title>
        <authorList>
            <person name="Hendrix J."/>
            <person name="Epperson L.E."/>
            <person name="Tong E.I."/>
            <person name="Chan Y.L."/>
            <person name="Hasan N.A."/>
            <person name="Dawrs S.N."/>
            <person name="Norton G.J."/>
            <person name="Virdi R."/>
            <person name="Crooks J.L."/>
            <person name="Chan E.D."/>
            <person name="Honda J.R."/>
            <person name="Strong M."/>
        </authorList>
    </citation>
    <scope>NUCLEOTIDE SEQUENCE [LARGE SCALE GENOMIC DNA]</scope>
    <source>
        <strain evidence="2 3">NJH_HI04-1</strain>
    </source>
</reference>
<dbReference type="Proteomes" id="UP001407347">
    <property type="component" value="Unassembled WGS sequence"/>
</dbReference>
<comment type="caution">
    <text evidence="2">The sequence shown here is derived from an EMBL/GenBank/DDBJ whole genome shotgun (WGS) entry which is preliminary data.</text>
</comment>
<keyword evidence="3" id="KW-1185">Reference proteome</keyword>
<evidence type="ECO:0000313" key="2">
    <source>
        <dbReference type="EMBL" id="MEN3238962.1"/>
    </source>
</evidence>
<proteinExistence type="predicted"/>
<name>A0ABV0A785_9HYPH</name>
<protein>
    <submittedName>
        <fullName evidence="2">Uncharacterized protein</fullName>
    </submittedName>
</protein>